<protein>
    <submittedName>
        <fullName evidence="2">Uncharacterized protein</fullName>
    </submittedName>
</protein>
<dbReference type="Proteomes" id="UP000003340">
    <property type="component" value="Unassembled WGS sequence"/>
</dbReference>
<gene>
    <name evidence="2" type="ORF">CLOSTMETH_00546</name>
</gene>
<evidence type="ECO:0000313" key="3">
    <source>
        <dbReference type="Proteomes" id="UP000003340"/>
    </source>
</evidence>
<comment type="caution">
    <text evidence="2">The sequence shown here is derived from an EMBL/GenBank/DDBJ whole genome shotgun (WGS) entry which is preliminary data.</text>
</comment>
<name>C0E9P7_9FIRM</name>
<organism evidence="2 3">
    <name type="scientific">[Clostridium] methylpentosum DSM 5476</name>
    <dbReference type="NCBI Taxonomy" id="537013"/>
    <lineage>
        <taxon>Bacteria</taxon>
        <taxon>Bacillati</taxon>
        <taxon>Bacillota</taxon>
        <taxon>Clostridia</taxon>
        <taxon>Eubacteriales</taxon>
        <taxon>Oscillospiraceae</taxon>
        <taxon>Oscillospiraceae incertae sedis</taxon>
    </lineage>
</organism>
<accession>C0E9P7</accession>
<reference evidence="2 3" key="2">
    <citation type="submission" date="2009-02" db="EMBL/GenBank/DDBJ databases">
        <title>Draft genome sequence of Clostridium methylpentosum (DSM 5476).</title>
        <authorList>
            <person name="Sudarsanam P."/>
            <person name="Ley R."/>
            <person name="Guruge J."/>
            <person name="Turnbaugh P.J."/>
            <person name="Mahowald M."/>
            <person name="Liep D."/>
            <person name="Gordon J."/>
        </authorList>
    </citation>
    <scope>NUCLEOTIDE SEQUENCE [LARGE SCALE GENOMIC DNA]</scope>
    <source>
        <strain evidence="2 3">DSM 5476</strain>
    </source>
</reference>
<evidence type="ECO:0000256" key="1">
    <source>
        <dbReference type="SAM" id="MobiDB-lite"/>
    </source>
</evidence>
<dbReference type="AlphaFoldDB" id="C0E9P7"/>
<reference evidence="2 3" key="1">
    <citation type="submission" date="2009-01" db="EMBL/GenBank/DDBJ databases">
        <authorList>
            <person name="Fulton L."/>
            <person name="Clifton S."/>
            <person name="Fulton B."/>
            <person name="Xu J."/>
            <person name="Minx P."/>
            <person name="Pepin K.H."/>
            <person name="Johnson M."/>
            <person name="Bhonagiri V."/>
            <person name="Nash W.E."/>
            <person name="Mardis E.R."/>
            <person name="Wilson R.K."/>
        </authorList>
    </citation>
    <scope>NUCLEOTIDE SEQUENCE [LARGE SCALE GENOMIC DNA]</scope>
    <source>
        <strain evidence="2 3">DSM 5476</strain>
    </source>
</reference>
<feature type="region of interest" description="Disordered" evidence="1">
    <location>
        <begin position="1"/>
        <end position="28"/>
    </location>
</feature>
<evidence type="ECO:0000313" key="2">
    <source>
        <dbReference type="EMBL" id="EEG31812.1"/>
    </source>
</evidence>
<proteinExistence type="predicted"/>
<dbReference type="HOGENOM" id="CLU_3249573_0_0_9"/>
<feature type="compositionally biased region" description="Basic and acidic residues" evidence="1">
    <location>
        <begin position="19"/>
        <end position="28"/>
    </location>
</feature>
<dbReference type="EMBL" id="ACEC01000021">
    <property type="protein sequence ID" value="EEG31812.1"/>
    <property type="molecule type" value="Genomic_DNA"/>
</dbReference>
<sequence length="42" mass="4903">MQRESVSFSPAIRQPARRIQSERQKGLESELCPDICEKKTIR</sequence>
<keyword evidence="3" id="KW-1185">Reference proteome</keyword>
<dbReference type="STRING" id="537013.CLOSTMETH_00546"/>